<evidence type="ECO:0000313" key="3">
    <source>
        <dbReference type="Proteomes" id="UP001168877"/>
    </source>
</evidence>
<keyword evidence="3" id="KW-1185">Reference proteome</keyword>
<reference evidence="2" key="2">
    <citation type="submission" date="2023-06" db="EMBL/GenBank/DDBJ databases">
        <authorList>
            <person name="Swenson N.G."/>
            <person name="Wegrzyn J.L."/>
            <person name="Mcevoy S.L."/>
        </authorList>
    </citation>
    <scope>NUCLEOTIDE SEQUENCE</scope>
    <source>
        <strain evidence="2">NS2018</strain>
        <tissue evidence="2">Leaf</tissue>
    </source>
</reference>
<dbReference type="AlphaFoldDB" id="A0AA39VU49"/>
<accession>A0AA39VU49</accession>
<evidence type="ECO:0000256" key="1">
    <source>
        <dbReference type="SAM" id="MobiDB-lite"/>
    </source>
</evidence>
<name>A0AA39VU49_ACESA</name>
<dbReference type="Proteomes" id="UP001168877">
    <property type="component" value="Unassembled WGS sequence"/>
</dbReference>
<organism evidence="2 3">
    <name type="scientific">Acer saccharum</name>
    <name type="common">Sugar maple</name>
    <dbReference type="NCBI Taxonomy" id="4024"/>
    <lineage>
        <taxon>Eukaryota</taxon>
        <taxon>Viridiplantae</taxon>
        <taxon>Streptophyta</taxon>
        <taxon>Embryophyta</taxon>
        <taxon>Tracheophyta</taxon>
        <taxon>Spermatophyta</taxon>
        <taxon>Magnoliopsida</taxon>
        <taxon>eudicotyledons</taxon>
        <taxon>Gunneridae</taxon>
        <taxon>Pentapetalae</taxon>
        <taxon>rosids</taxon>
        <taxon>malvids</taxon>
        <taxon>Sapindales</taxon>
        <taxon>Sapindaceae</taxon>
        <taxon>Hippocastanoideae</taxon>
        <taxon>Acereae</taxon>
        <taxon>Acer</taxon>
    </lineage>
</organism>
<feature type="region of interest" description="Disordered" evidence="1">
    <location>
        <begin position="23"/>
        <end position="49"/>
    </location>
</feature>
<reference evidence="2" key="1">
    <citation type="journal article" date="2022" name="Plant J.">
        <title>Strategies of tolerance reflected in two North American maple genomes.</title>
        <authorList>
            <person name="McEvoy S.L."/>
            <person name="Sezen U.U."/>
            <person name="Trouern-Trend A."/>
            <person name="McMahon S.M."/>
            <person name="Schaberg P.G."/>
            <person name="Yang J."/>
            <person name="Wegrzyn J.L."/>
            <person name="Swenson N.G."/>
        </authorList>
    </citation>
    <scope>NUCLEOTIDE SEQUENCE</scope>
    <source>
        <strain evidence="2">NS2018</strain>
    </source>
</reference>
<protein>
    <submittedName>
        <fullName evidence="2">Uncharacterized protein</fullName>
    </submittedName>
</protein>
<gene>
    <name evidence="2" type="ORF">LWI29_035438</name>
</gene>
<evidence type="ECO:0000313" key="2">
    <source>
        <dbReference type="EMBL" id="KAK0591086.1"/>
    </source>
</evidence>
<proteinExistence type="predicted"/>
<sequence length="75" mass="8182">MDNKNPSKIALTTALKATAVMRESPSISSSSSINSQSSSISSNQNSKQRSLISGFGLISRRNMRILSENAQRHWS</sequence>
<dbReference type="EMBL" id="JAUESC010000381">
    <property type="protein sequence ID" value="KAK0591086.1"/>
    <property type="molecule type" value="Genomic_DNA"/>
</dbReference>
<comment type="caution">
    <text evidence="2">The sequence shown here is derived from an EMBL/GenBank/DDBJ whole genome shotgun (WGS) entry which is preliminary data.</text>
</comment>